<dbReference type="GO" id="GO:0034657">
    <property type="term" value="C:GID complex"/>
    <property type="evidence" value="ECO:0007669"/>
    <property type="project" value="TreeGrafter"/>
</dbReference>
<dbReference type="STRING" id="68775.A0A5C3LY18"/>
<comment type="subcellular location">
    <subcellularLocation>
        <location evidence="2">Cytoplasm</location>
    </subcellularLocation>
    <subcellularLocation>
        <location evidence="1">Nucleus</location>
    </subcellularLocation>
</comment>
<evidence type="ECO:0000313" key="7">
    <source>
        <dbReference type="EMBL" id="TFK37457.1"/>
    </source>
</evidence>
<dbReference type="InterPro" id="IPR011989">
    <property type="entry name" value="ARM-like"/>
</dbReference>
<dbReference type="AlphaFoldDB" id="A0A5C3LY18"/>
<dbReference type="Gene3D" id="1.25.10.10">
    <property type="entry name" value="Leucine-rich Repeat Variant"/>
    <property type="match status" value="3"/>
</dbReference>
<evidence type="ECO:0000256" key="6">
    <source>
        <dbReference type="SAM" id="MobiDB-lite"/>
    </source>
</evidence>
<dbReference type="InterPro" id="IPR016024">
    <property type="entry name" value="ARM-type_fold"/>
</dbReference>
<keyword evidence="3" id="KW-0963">Cytoplasm</keyword>
<evidence type="ECO:0000256" key="3">
    <source>
        <dbReference type="ARBA" id="ARBA00022490"/>
    </source>
</evidence>
<evidence type="ECO:0000256" key="5">
    <source>
        <dbReference type="ARBA" id="ARBA00023242"/>
    </source>
</evidence>
<organism evidence="7 8">
    <name type="scientific">Crucibulum laeve</name>
    <dbReference type="NCBI Taxonomy" id="68775"/>
    <lineage>
        <taxon>Eukaryota</taxon>
        <taxon>Fungi</taxon>
        <taxon>Dikarya</taxon>
        <taxon>Basidiomycota</taxon>
        <taxon>Agaricomycotina</taxon>
        <taxon>Agaricomycetes</taxon>
        <taxon>Agaricomycetidae</taxon>
        <taxon>Agaricales</taxon>
        <taxon>Agaricineae</taxon>
        <taxon>Nidulariaceae</taxon>
        <taxon>Crucibulum</taxon>
    </lineage>
</organism>
<evidence type="ECO:0000313" key="8">
    <source>
        <dbReference type="Proteomes" id="UP000308652"/>
    </source>
</evidence>
<protein>
    <submittedName>
        <fullName evidence="7">Armadillo-type protein</fullName>
    </submittedName>
</protein>
<dbReference type="SUPFAM" id="SSF48371">
    <property type="entry name" value="ARM repeat"/>
    <property type="match status" value="2"/>
</dbReference>
<dbReference type="OrthoDB" id="5559898at2759"/>
<reference evidence="7 8" key="1">
    <citation type="journal article" date="2019" name="Nat. Ecol. Evol.">
        <title>Megaphylogeny resolves global patterns of mushroom evolution.</title>
        <authorList>
            <person name="Varga T."/>
            <person name="Krizsan K."/>
            <person name="Foldi C."/>
            <person name="Dima B."/>
            <person name="Sanchez-Garcia M."/>
            <person name="Sanchez-Ramirez S."/>
            <person name="Szollosi G.J."/>
            <person name="Szarkandi J.G."/>
            <person name="Papp V."/>
            <person name="Albert L."/>
            <person name="Andreopoulos W."/>
            <person name="Angelini C."/>
            <person name="Antonin V."/>
            <person name="Barry K.W."/>
            <person name="Bougher N.L."/>
            <person name="Buchanan P."/>
            <person name="Buyck B."/>
            <person name="Bense V."/>
            <person name="Catcheside P."/>
            <person name="Chovatia M."/>
            <person name="Cooper J."/>
            <person name="Damon W."/>
            <person name="Desjardin D."/>
            <person name="Finy P."/>
            <person name="Geml J."/>
            <person name="Haridas S."/>
            <person name="Hughes K."/>
            <person name="Justo A."/>
            <person name="Karasinski D."/>
            <person name="Kautmanova I."/>
            <person name="Kiss B."/>
            <person name="Kocsube S."/>
            <person name="Kotiranta H."/>
            <person name="LaButti K.M."/>
            <person name="Lechner B.E."/>
            <person name="Liimatainen K."/>
            <person name="Lipzen A."/>
            <person name="Lukacs Z."/>
            <person name="Mihaltcheva S."/>
            <person name="Morgado L.N."/>
            <person name="Niskanen T."/>
            <person name="Noordeloos M.E."/>
            <person name="Ohm R.A."/>
            <person name="Ortiz-Santana B."/>
            <person name="Ovrebo C."/>
            <person name="Racz N."/>
            <person name="Riley R."/>
            <person name="Savchenko A."/>
            <person name="Shiryaev A."/>
            <person name="Soop K."/>
            <person name="Spirin V."/>
            <person name="Szebenyi C."/>
            <person name="Tomsovsky M."/>
            <person name="Tulloss R.E."/>
            <person name="Uehling J."/>
            <person name="Grigoriev I.V."/>
            <person name="Vagvolgyi C."/>
            <person name="Papp T."/>
            <person name="Martin F.M."/>
            <person name="Miettinen O."/>
            <person name="Hibbett D.S."/>
            <person name="Nagy L.G."/>
        </authorList>
    </citation>
    <scope>NUCLEOTIDE SEQUENCE [LARGE SCALE GENOMIC DNA]</scope>
    <source>
        <strain evidence="7 8">CBS 166.37</strain>
    </source>
</reference>
<dbReference type="GO" id="GO:0043161">
    <property type="term" value="P:proteasome-mediated ubiquitin-dependent protein catabolic process"/>
    <property type="evidence" value="ECO:0007669"/>
    <property type="project" value="TreeGrafter"/>
</dbReference>
<accession>A0A5C3LY18</accession>
<gene>
    <name evidence="7" type="ORF">BDQ12DRAFT_736296</name>
</gene>
<dbReference type="Pfam" id="PF00514">
    <property type="entry name" value="Arm"/>
    <property type="match status" value="1"/>
</dbReference>
<dbReference type="GO" id="GO:0005634">
    <property type="term" value="C:nucleus"/>
    <property type="evidence" value="ECO:0007669"/>
    <property type="project" value="UniProtKB-SubCell"/>
</dbReference>
<dbReference type="Proteomes" id="UP000308652">
    <property type="component" value="Unassembled WGS sequence"/>
</dbReference>
<dbReference type="GO" id="GO:0005737">
    <property type="term" value="C:cytoplasm"/>
    <property type="evidence" value="ECO:0007669"/>
    <property type="project" value="UniProtKB-SubCell"/>
</dbReference>
<name>A0A5C3LY18_9AGAR</name>
<keyword evidence="8" id="KW-1185">Reference proteome</keyword>
<dbReference type="SMART" id="SM00185">
    <property type="entry name" value="ARM"/>
    <property type="match status" value="6"/>
</dbReference>
<feature type="region of interest" description="Disordered" evidence="6">
    <location>
        <begin position="726"/>
        <end position="748"/>
    </location>
</feature>
<sequence>MTISPLNTASLKKVKNTVIGNPLAKLQLAQDERFIRTLVECLNAPTSSPDPQSSTTNDDIRIEAAHVISSLSYGSEEALAALLRAGAPQAFLFAISHFNASDSLQLRSAFTRALRAVAASIADIVGPSQCCLKADKSIIRTEAKEALSYLFQIDSLDIYLPLLSSSHSTVSTSIAQLLAASIRSPEDRRAIAEWLPLADRQKEVKTRRGWEKTAAVNANAPSRQGGWVARELAGLLNSRDLKLQEAALSALAALAKDNVGVATALAKPSADRDVPSVLSTVLLLTKTRAIDIQLAGCLCATHIIRASTPSYSSLSEDPSVRSVMNVITRMISTPSEDELGASSISAIGELQNKTKACFILYYLVRDDNRLCTAAAERGCLLKLGNLVQTITPAEPPEDWAEDEAESVSSLREAALTAIAALCLADNDVRRSLTDDLKLLPQISTALSHQHAGTRYAACQCVRALSRAVAVLRTNLLDSGLGMKMFDILKRARVAGEGEEGGEEDRRVLNAALSAVCNVVNEFSPLRQVYLDQGIMPRLVQIMQCGEPSLRLNALWAVKNLIRKSTTEAKRNMMECMGWSRLAELLSDPDIAIQEQAFNIVRNLAEDEDSIDMVFSEIGNEVILDKITMALGSKEDDVVLHATYSLANLANGTDEQQMSILTYPNLLSSLRTCLAESKAEIRRPAVSFIVELARGSPKKRKPLLDAGFVSTLRHLCEWSGAGVTSPVGSPSMAMSTSPGRSPVSRTYGSWGGSGSAGGGGWHGHAHHAAHHNHSHDEKDVVEQARMALDWLEHGDVYASI</sequence>
<keyword evidence="5" id="KW-0539">Nucleus</keyword>
<proteinExistence type="predicted"/>
<evidence type="ECO:0000256" key="4">
    <source>
        <dbReference type="ARBA" id="ARBA00022737"/>
    </source>
</evidence>
<dbReference type="PANTHER" id="PTHR15651">
    <property type="entry name" value="ARMADILLO REPEAT-CONTAINING PROTEIN 8"/>
    <property type="match status" value="1"/>
</dbReference>
<dbReference type="InterPro" id="IPR038739">
    <property type="entry name" value="ARMC8/Vid28"/>
</dbReference>
<feature type="compositionally biased region" description="Polar residues" evidence="6">
    <location>
        <begin position="726"/>
        <end position="746"/>
    </location>
</feature>
<dbReference type="EMBL" id="ML213608">
    <property type="protein sequence ID" value="TFK37457.1"/>
    <property type="molecule type" value="Genomic_DNA"/>
</dbReference>
<dbReference type="InterPro" id="IPR000225">
    <property type="entry name" value="Armadillo"/>
</dbReference>
<keyword evidence="4" id="KW-0677">Repeat</keyword>
<dbReference type="PANTHER" id="PTHR15651:SF7">
    <property type="entry name" value="ARMADILLO REPEAT-CONTAINING PROTEIN 8"/>
    <property type="match status" value="1"/>
</dbReference>
<evidence type="ECO:0000256" key="2">
    <source>
        <dbReference type="ARBA" id="ARBA00004496"/>
    </source>
</evidence>
<evidence type="ECO:0000256" key="1">
    <source>
        <dbReference type="ARBA" id="ARBA00004123"/>
    </source>
</evidence>